<feature type="domain" description="CBS" evidence="4">
    <location>
        <begin position="289"/>
        <end position="348"/>
    </location>
</feature>
<dbReference type="EMBL" id="CP093344">
    <property type="protein sequence ID" value="WOG88820.1"/>
    <property type="molecule type" value="Genomic_DNA"/>
</dbReference>
<evidence type="ECO:0000313" key="6">
    <source>
        <dbReference type="Proteomes" id="UP000077755"/>
    </source>
</evidence>
<sequence length="443" mass="47046">MAQLEASKVVLKNPSYDAYFDKVQNRKKLPMSLQQTLTDAFASIPVSAFPEVPRGKVVEIQADASVGEAIKILSDANILAAPVRESDDVHTMDWRERYLGIIDFSAIVLWVLESADIAAAALSASSAAAAGVGAGAAGALGVLAAGATGPVAAAGLAAAAVGAAVAGGLAADQGIGKDAPAAANTLGEDFYKVILEEEPFASTTVRSIVTSYRWAPFIPVASDSSMLSVLLLLSKYRLRNVPVIESGKASIKNFITQSAVVKGLEHCQGRDWFDCIASQLITEVGLPFMSTDEVICVQSSELVLEAFKLMKENQIGGLPVVEGPERNIVGSLSIREIKFLLLNRELFSNFRNLTVKDFMNTIASEAPDGGEIMIPITCSLSSTLGDVIHILSSKMVHRVYVVAASGKEVAGVITLRDVISCFIFEPPNYFENYLASSRQEVNS</sequence>
<keyword evidence="1" id="KW-0677">Repeat</keyword>
<gene>
    <name evidence="5" type="ORF">DCAR_0208055</name>
</gene>
<dbReference type="KEGG" id="dcr:108210043"/>
<dbReference type="SMART" id="SM00116">
    <property type="entry name" value="CBS"/>
    <property type="match status" value="4"/>
</dbReference>
<dbReference type="PANTHER" id="PTHR13780">
    <property type="entry name" value="AMP-ACTIVATED PROTEIN KINASE, GAMMA REGULATORY SUBUNIT"/>
    <property type="match status" value="1"/>
</dbReference>
<evidence type="ECO:0000256" key="2">
    <source>
        <dbReference type="ARBA" id="ARBA00023122"/>
    </source>
</evidence>
<reference evidence="5" key="1">
    <citation type="journal article" date="2016" name="Nat. Genet.">
        <title>A high-quality carrot genome assembly provides new insights into carotenoid accumulation and asterid genome evolution.</title>
        <authorList>
            <person name="Iorizzo M."/>
            <person name="Ellison S."/>
            <person name="Senalik D."/>
            <person name="Zeng P."/>
            <person name="Satapoomin P."/>
            <person name="Huang J."/>
            <person name="Bowman M."/>
            <person name="Iovene M."/>
            <person name="Sanseverino W."/>
            <person name="Cavagnaro P."/>
            <person name="Yildiz M."/>
            <person name="Macko-Podgorni A."/>
            <person name="Moranska E."/>
            <person name="Grzebelus E."/>
            <person name="Grzebelus D."/>
            <person name="Ashrafi H."/>
            <person name="Zheng Z."/>
            <person name="Cheng S."/>
            <person name="Spooner D."/>
            <person name="Van Deynze A."/>
            <person name="Simon P."/>
        </authorList>
    </citation>
    <scope>NUCLEOTIDE SEQUENCE</scope>
    <source>
        <tissue evidence="5">Leaf</tissue>
    </source>
</reference>
<organism evidence="5 6">
    <name type="scientific">Daucus carota subsp. sativus</name>
    <name type="common">Carrot</name>
    <dbReference type="NCBI Taxonomy" id="79200"/>
    <lineage>
        <taxon>Eukaryota</taxon>
        <taxon>Viridiplantae</taxon>
        <taxon>Streptophyta</taxon>
        <taxon>Embryophyta</taxon>
        <taxon>Tracheophyta</taxon>
        <taxon>Spermatophyta</taxon>
        <taxon>Magnoliopsida</taxon>
        <taxon>eudicotyledons</taxon>
        <taxon>Gunneridae</taxon>
        <taxon>Pentapetalae</taxon>
        <taxon>asterids</taxon>
        <taxon>campanulids</taxon>
        <taxon>Apiales</taxon>
        <taxon>Apiaceae</taxon>
        <taxon>Apioideae</taxon>
        <taxon>Scandiceae</taxon>
        <taxon>Daucinae</taxon>
        <taxon>Daucus</taxon>
        <taxon>Daucus sect. Daucus</taxon>
    </lineage>
</organism>
<dbReference type="InterPro" id="IPR050511">
    <property type="entry name" value="AMPK_gamma/SDS23_families"/>
</dbReference>
<reference evidence="5" key="2">
    <citation type="submission" date="2022-03" db="EMBL/GenBank/DDBJ databases">
        <title>Draft title - Genomic analysis of global carrot germplasm unveils the trajectory of domestication and the origin of high carotenoid orange carrot.</title>
        <authorList>
            <person name="Iorizzo M."/>
            <person name="Ellison S."/>
            <person name="Senalik D."/>
            <person name="Macko-Podgorni A."/>
            <person name="Grzebelus D."/>
            <person name="Bostan H."/>
            <person name="Rolling W."/>
            <person name="Curaba J."/>
            <person name="Simon P."/>
        </authorList>
    </citation>
    <scope>NUCLEOTIDE SEQUENCE</scope>
    <source>
        <tissue evidence="5">Leaf</tissue>
    </source>
</reference>
<dbReference type="Pfam" id="PF00571">
    <property type="entry name" value="CBS"/>
    <property type="match status" value="2"/>
</dbReference>
<feature type="domain" description="CBS" evidence="4">
    <location>
        <begin position="52"/>
        <end position="117"/>
    </location>
</feature>
<dbReference type="CDD" id="cd02205">
    <property type="entry name" value="CBS_pair_SF"/>
    <property type="match status" value="1"/>
</dbReference>
<evidence type="ECO:0000256" key="1">
    <source>
        <dbReference type="ARBA" id="ARBA00022737"/>
    </source>
</evidence>
<evidence type="ECO:0000256" key="3">
    <source>
        <dbReference type="PROSITE-ProRule" id="PRU00703"/>
    </source>
</evidence>
<accession>A0AAF0WF83</accession>
<proteinExistence type="predicted"/>
<evidence type="ECO:0000313" key="5">
    <source>
        <dbReference type="EMBL" id="WOG88820.1"/>
    </source>
</evidence>
<name>A0AAF0WF83_DAUCS</name>
<dbReference type="PROSITE" id="PS51371">
    <property type="entry name" value="CBS"/>
    <property type="match status" value="3"/>
</dbReference>
<dbReference type="Gene3D" id="3.10.580.10">
    <property type="entry name" value="CBS-domain"/>
    <property type="match status" value="2"/>
</dbReference>
<keyword evidence="2 3" id="KW-0129">CBS domain</keyword>
<keyword evidence="6" id="KW-1185">Reference proteome</keyword>
<feature type="domain" description="CBS" evidence="4">
    <location>
        <begin position="371"/>
        <end position="430"/>
    </location>
</feature>
<dbReference type="PANTHER" id="PTHR13780:SF47">
    <property type="entry name" value="SNF1-RELATED PROTEIN KINASE REGULATORY SUBUNIT GAMMA-1-LIKE"/>
    <property type="match status" value="1"/>
</dbReference>
<dbReference type="AlphaFoldDB" id="A0AAF0WF83"/>
<evidence type="ECO:0000259" key="4">
    <source>
        <dbReference type="PROSITE" id="PS51371"/>
    </source>
</evidence>
<dbReference type="InterPro" id="IPR000644">
    <property type="entry name" value="CBS_dom"/>
</dbReference>
<protein>
    <recommendedName>
        <fullName evidence="4">CBS domain-containing protein</fullName>
    </recommendedName>
</protein>
<dbReference type="Proteomes" id="UP000077755">
    <property type="component" value="Chromosome 2"/>
</dbReference>
<dbReference type="InterPro" id="IPR046342">
    <property type="entry name" value="CBS_dom_sf"/>
</dbReference>
<dbReference type="SUPFAM" id="SSF54631">
    <property type="entry name" value="CBS-domain pair"/>
    <property type="match status" value="2"/>
</dbReference>